<evidence type="ECO:0000256" key="1">
    <source>
        <dbReference type="ARBA" id="ARBA00004613"/>
    </source>
</evidence>
<dbReference type="GeneID" id="111104570"/>
<protein>
    <submittedName>
        <fullName evidence="7">Cerebellin-2-like</fullName>
    </submittedName>
</protein>
<keyword evidence="6" id="KW-1185">Reference proteome</keyword>
<dbReference type="AlphaFoldDB" id="A0A8B8AVL0"/>
<evidence type="ECO:0000256" key="4">
    <source>
        <dbReference type="SAM" id="SignalP"/>
    </source>
</evidence>
<evidence type="ECO:0000259" key="5">
    <source>
        <dbReference type="PROSITE" id="PS50871"/>
    </source>
</evidence>
<name>A0A8B8AVL0_CRAVI</name>
<evidence type="ECO:0000313" key="7">
    <source>
        <dbReference type="RefSeq" id="XP_022294299.1"/>
    </source>
</evidence>
<dbReference type="InterPro" id="IPR050822">
    <property type="entry name" value="Cerebellin_Synaptic_Org"/>
</dbReference>
<feature type="domain" description="C1q" evidence="5">
    <location>
        <begin position="58"/>
        <end position="187"/>
    </location>
</feature>
<dbReference type="Pfam" id="PF00386">
    <property type="entry name" value="C1q"/>
    <property type="match status" value="1"/>
</dbReference>
<proteinExistence type="predicted"/>
<dbReference type="KEGG" id="cvn:111104570"/>
<dbReference type="Proteomes" id="UP000694844">
    <property type="component" value="Chromosome 7"/>
</dbReference>
<feature type="chain" id="PRO_5034783808" evidence="4">
    <location>
        <begin position="24"/>
        <end position="187"/>
    </location>
</feature>
<sequence>MERHTRILLTAIFGILYCGYNDAKDAKPMLEEFKKDYSSITEACKAVGFVRDACTNRVDQRKVAFTASVVASNTSWNSGTLIFNQVISNVGNGYDPKTGVFTAPRAGTYIFYAAAVEYSTQYLRLDIVINNVPKVRLLGYNSASYQTGTNMVAQYLRRGDDVRVIHSYGNGYYSTTVPITTFTGFMI</sequence>
<dbReference type="Gene3D" id="2.60.120.40">
    <property type="match status" value="1"/>
</dbReference>
<evidence type="ECO:0000256" key="3">
    <source>
        <dbReference type="ARBA" id="ARBA00022729"/>
    </source>
</evidence>
<keyword evidence="3 4" id="KW-0732">Signal</keyword>
<dbReference type="PANTHER" id="PTHR22923:SF116">
    <property type="entry name" value="C1Q DOMAIN-CONTAINING PROTEIN"/>
    <property type="match status" value="1"/>
</dbReference>
<dbReference type="InterPro" id="IPR008983">
    <property type="entry name" value="Tumour_necrosis_fac-like_dom"/>
</dbReference>
<dbReference type="PANTHER" id="PTHR22923">
    <property type="entry name" value="CEREBELLIN-RELATED"/>
    <property type="match status" value="1"/>
</dbReference>
<evidence type="ECO:0000256" key="2">
    <source>
        <dbReference type="ARBA" id="ARBA00022525"/>
    </source>
</evidence>
<comment type="subcellular location">
    <subcellularLocation>
        <location evidence="1">Secreted</location>
    </subcellularLocation>
</comment>
<dbReference type="OrthoDB" id="10071402at2759"/>
<accession>A0A8B8AVL0</accession>
<keyword evidence="2" id="KW-0964">Secreted</keyword>
<dbReference type="PRINTS" id="PR00007">
    <property type="entry name" value="COMPLEMNTC1Q"/>
</dbReference>
<dbReference type="SUPFAM" id="SSF49842">
    <property type="entry name" value="TNF-like"/>
    <property type="match status" value="1"/>
</dbReference>
<organism evidence="6 7">
    <name type="scientific">Crassostrea virginica</name>
    <name type="common">Eastern oyster</name>
    <dbReference type="NCBI Taxonomy" id="6565"/>
    <lineage>
        <taxon>Eukaryota</taxon>
        <taxon>Metazoa</taxon>
        <taxon>Spiralia</taxon>
        <taxon>Lophotrochozoa</taxon>
        <taxon>Mollusca</taxon>
        <taxon>Bivalvia</taxon>
        <taxon>Autobranchia</taxon>
        <taxon>Pteriomorphia</taxon>
        <taxon>Ostreida</taxon>
        <taxon>Ostreoidea</taxon>
        <taxon>Ostreidae</taxon>
        <taxon>Crassostrea</taxon>
    </lineage>
</organism>
<evidence type="ECO:0000313" key="6">
    <source>
        <dbReference type="Proteomes" id="UP000694844"/>
    </source>
</evidence>
<reference evidence="7" key="1">
    <citation type="submission" date="2025-08" db="UniProtKB">
        <authorList>
            <consortium name="RefSeq"/>
        </authorList>
    </citation>
    <scope>IDENTIFICATION</scope>
    <source>
        <tissue evidence="7">Whole sample</tissue>
    </source>
</reference>
<dbReference type="GO" id="GO:0005576">
    <property type="term" value="C:extracellular region"/>
    <property type="evidence" value="ECO:0007669"/>
    <property type="project" value="UniProtKB-SubCell"/>
</dbReference>
<dbReference type="PROSITE" id="PS50871">
    <property type="entry name" value="C1Q"/>
    <property type="match status" value="1"/>
</dbReference>
<feature type="signal peptide" evidence="4">
    <location>
        <begin position="1"/>
        <end position="23"/>
    </location>
</feature>
<dbReference type="InterPro" id="IPR001073">
    <property type="entry name" value="C1q_dom"/>
</dbReference>
<gene>
    <name evidence="7" type="primary">LOC111104570</name>
</gene>
<dbReference type="RefSeq" id="XP_022294299.1">
    <property type="nucleotide sequence ID" value="XM_022438591.1"/>
</dbReference>
<dbReference type="SMART" id="SM00110">
    <property type="entry name" value="C1Q"/>
    <property type="match status" value="1"/>
</dbReference>